<sequence>DINVIDSEKDSAAEQHQNNSFGNSERRGGEAMFNELEGFSNAGVQNDGHDGYGLMISELLGNDMPNCSSVSTDLNSLHNHMVLPNAE</sequence>
<name>S8C4I9_9LAMI</name>
<organism evidence="2 3">
    <name type="scientific">Genlisea aurea</name>
    <dbReference type="NCBI Taxonomy" id="192259"/>
    <lineage>
        <taxon>Eukaryota</taxon>
        <taxon>Viridiplantae</taxon>
        <taxon>Streptophyta</taxon>
        <taxon>Embryophyta</taxon>
        <taxon>Tracheophyta</taxon>
        <taxon>Spermatophyta</taxon>
        <taxon>Magnoliopsida</taxon>
        <taxon>eudicotyledons</taxon>
        <taxon>Gunneridae</taxon>
        <taxon>Pentapetalae</taxon>
        <taxon>asterids</taxon>
        <taxon>lamiids</taxon>
        <taxon>Lamiales</taxon>
        <taxon>Lentibulariaceae</taxon>
        <taxon>Genlisea</taxon>
    </lineage>
</organism>
<proteinExistence type="predicted"/>
<dbReference type="Proteomes" id="UP000015453">
    <property type="component" value="Unassembled WGS sequence"/>
</dbReference>
<protein>
    <submittedName>
        <fullName evidence="2">Uncharacterized protein</fullName>
    </submittedName>
</protein>
<dbReference type="OrthoDB" id="765741at2759"/>
<dbReference type="EMBL" id="AUSU01006738">
    <property type="protein sequence ID" value="EPS61574.1"/>
    <property type="molecule type" value="Genomic_DNA"/>
</dbReference>
<dbReference type="AlphaFoldDB" id="S8C4I9"/>
<evidence type="ECO:0000313" key="2">
    <source>
        <dbReference type="EMBL" id="EPS61574.1"/>
    </source>
</evidence>
<dbReference type="PANTHER" id="PTHR36056">
    <property type="entry name" value="PROTEIN, PUTATIVE-RELATED"/>
    <property type="match status" value="1"/>
</dbReference>
<feature type="region of interest" description="Disordered" evidence="1">
    <location>
        <begin position="1"/>
        <end position="28"/>
    </location>
</feature>
<gene>
    <name evidence="2" type="ORF">M569_13220</name>
</gene>
<accession>S8C4I9</accession>
<feature type="compositionally biased region" description="Basic and acidic residues" evidence="1">
    <location>
        <begin position="1"/>
        <end position="13"/>
    </location>
</feature>
<comment type="caution">
    <text evidence="2">The sequence shown here is derived from an EMBL/GenBank/DDBJ whole genome shotgun (WGS) entry which is preliminary data.</text>
</comment>
<evidence type="ECO:0000256" key="1">
    <source>
        <dbReference type="SAM" id="MobiDB-lite"/>
    </source>
</evidence>
<keyword evidence="3" id="KW-1185">Reference proteome</keyword>
<feature type="compositionally biased region" description="Polar residues" evidence="1">
    <location>
        <begin position="14"/>
        <end position="23"/>
    </location>
</feature>
<dbReference type="InterPro" id="IPR040276">
    <property type="entry name" value="At4g26450-like"/>
</dbReference>
<feature type="non-terminal residue" evidence="2">
    <location>
        <position position="87"/>
    </location>
</feature>
<reference evidence="2 3" key="1">
    <citation type="journal article" date="2013" name="BMC Genomics">
        <title>The miniature genome of a carnivorous plant Genlisea aurea contains a low number of genes and short non-coding sequences.</title>
        <authorList>
            <person name="Leushkin E.V."/>
            <person name="Sutormin R.A."/>
            <person name="Nabieva E.R."/>
            <person name="Penin A.A."/>
            <person name="Kondrashov A.S."/>
            <person name="Logacheva M.D."/>
        </authorList>
    </citation>
    <scope>NUCLEOTIDE SEQUENCE [LARGE SCALE GENOMIC DNA]</scope>
</reference>
<evidence type="ECO:0000313" key="3">
    <source>
        <dbReference type="Proteomes" id="UP000015453"/>
    </source>
</evidence>
<feature type="non-terminal residue" evidence="2">
    <location>
        <position position="1"/>
    </location>
</feature>
<dbReference type="PANTHER" id="PTHR36056:SF1">
    <property type="entry name" value="PROTEIN, PUTATIVE-RELATED"/>
    <property type="match status" value="1"/>
</dbReference>